<dbReference type="Gene3D" id="3.40.50.300">
    <property type="entry name" value="P-loop containing nucleotide triphosphate hydrolases"/>
    <property type="match status" value="2"/>
</dbReference>
<dbReference type="InterPro" id="IPR014001">
    <property type="entry name" value="Helicase_ATP-bd"/>
</dbReference>
<dbReference type="SMART" id="SM00530">
    <property type="entry name" value="HTH_XRE"/>
    <property type="match status" value="1"/>
</dbReference>
<dbReference type="GO" id="GO:0003677">
    <property type="term" value="F:DNA binding"/>
    <property type="evidence" value="ECO:0007669"/>
    <property type="project" value="InterPro"/>
</dbReference>
<proteinExistence type="predicted"/>
<feature type="domain" description="HTH cro/C1-type" evidence="1">
    <location>
        <begin position="19"/>
        <end position="78"/>
    </location>
</feature>
<reference evidence="3 4" key="1">
    <citation type="submission" date="2019-09" db="EMBL/GenBank/DDBJ databases">
        <authorList>
            <person name="Wang X."/>
        </authorList>
    </citation>
    <scope>NUCLEOTIDE SEQUENCE [LARGE SCALE GENOMIC DNA]</scope>
    <source>
        <strain evidence="3 4">CICC 11023</strain>
    </source>
</reference>
<dbReference type="InterPro" id="IPR027417">
    <property type="entry name" value="P-loop_NTPase"/>
</dbReference>
<dbReference type="Pfam" id="PF01381">
    <property type="entry name" value="HTH_3"/>
    <property type="match status" value="1"/>
</dbReference>
<evidence type="ECO:0000259" key="1">
    <source>
        <dbReference type="PROSITE" id="PS50943"/>
    </source>
</evidence>
<dbReference type="InterPro" id="IPR001387">
    <property type="entry name" value="Cro/C1-type_HTH"/>
</dbReference>
<accession>A0A5N0E5F5</accession>
<dbReference type="InterPro" id="IPR050742">
    <property type="entry name" value="Helicase_Restrict-Modif_Enz"/>
</dbReference>
<gene>
    <name evidence="3" type="ORF">F3087_35240</name>
</gene>
<dbReference type="OrthoDB" id="9776021at2"/>
<dbReference type="InterPro" id="IPR006935">
    <property type="entry name" value="Helicase/UvrB_N"/>
</dbReference>
<sequence>MAKQVGAMGPTGIRVGHRLRELRQAHGLTLNSLTTRLAELGRPIDLSALAKIEKGQRRVDVDDLVALGLALDVSPNWLLLPPTSGENQVDLTMARSMRASAVWSWALHDRPAGPPSPKGRSAQSDQQFPERSNFWFLQAEWPDLYREAATAESLVYSDSRISCFYSRSTLEIALRWLHQNLKAAQPGESASILSILSDTVVMDAMGSEVLAMTMEIRRKGTMAVHTTGTITTDDSLAAIVDLFHAMMWFTRNYSSSPEDRLDETPDFDHSILPLSAPISTTNFDHTLQSHAPLVQAPGHASTQASDHIEFKLFDIEAELPVASDPGRRIELESREIFEQLLEESGWTDSSSITRDYALSPKLSNEEFQFIDYILWDDDHSPLALVEIKSRDADPSLIFRQLQDYAKYIEVHHSRIPALFCVSGTEVFLWDELASIPRQVTGFYSKEEIRRRVVDRSGRTELNNTVIDETIELRGYQKEIVRRVCDAFESGRRRSALVSMAVGTGKLRTCLALIDVLRRGGWVNRILYLTDSQLMTEQAVSEFRTHLPDLLVTSDTRLHNNDAHVFVGMPHRLIPQIESAGDDRPSPYGHGFFDLIVINEMTTMRSRRYHPIADYFDALLVGFTSAPPDGIDNDIYQLFDLKNGEPTGIYSFRDAVADGYLASPEFRNVKIKAASGSIEDSVTHLASEEFIDAALKILMEQGILADDGYVGKTIIFAQSIGQAQLIAHRCRINYPELGNEFALPINSKTTNAPELIKRFLESNSKPRIAISSGMLDAGISTPNVVNLLFLKNVHSKGRFWIMLGGGARLASRSSSHGGRKDSFRVIDFGNNLLHLQ</sequence>
<protein>
    <submittedName>
        <fullName evidence="3">Helix-turn-helix domain-containing protein</fullName>
    </submittedName>
</protein>
<dbReference type="GO" id="GO:0016787">
    <property type="term" value="F:hydrolase activity"/>
    <property type="evidence" value="ECO:0007669"/>
    <property type="project" value="InterPro"/>
</dbReference>
<dbReference type="InterPro" id="IPR010982">
    <property type="entry name" value="Lambda_DNA-bd_dom_sf"/>
</dbReference>
<dbReference type="SUPFAM" id="SSF52540">
    <property type="entry name" value="P-loop containing nucleoside triphosphate hydrolases"/>
    <property type="match status" value="1"/>
</dbReference>
<evidence type="ECO:0000313" key="4">
    <source>
        <dbReference type="Proteomes" id="UP000323876"/>
    </source>
</evidence>
<dbReference type="EMBL" id="VXLC01000022">
    <property type="protein sequence ID" value="KAA8884206.1"/>
    <property type="molecule type" value="Genomic_DNA"/>
</dbReference>
<dbReference type="RefSeq" id="WP_150406458.1">
    <property type="nucleotide sequence ID" value="NZ_VXLC01000022.1"/>
</dbReference>
<dbReference type="Proteomes" id="UP000323876">
    <property type="component" value="Unassembled WGS sequence"/>
</dbReference>
<dbReference type="PANTHER" id="PTHR47396">
    <property type="entry name" value="TYPE I RESTRICTION ENZYME ECOKI R PROTEIN"/>
    <property type="match status" value="1"/>
</dbReference>
<evidence type="ECO:0000259" key="2">
    <source>
        <dbReference type="PROSITE" id="PS51192"/>
    </source>
</evidence>
<dbReference type="GO" id="GO:0005524">
    <property type="term" value="F:ATP binding"/>
    <property type="evidence" value="ECO:0007669"/>
    <property type="project" value="InterPro"/>
</dbReference>
<keyword evidence="4" id="KW-1185">Reference proteome</keyword>
<dbReference type="AlphaFoldDB" id="A0A5N0E5F5"/>
<name>A0A5N0E5F5_9NOCA</name>
<feature type="domain" description="Helicase ATP-binding" evidence="2">
    <location>
        <begin position="486"/>
        <end position="644"/>
    </location>
</feature>
<comment type="caution">
    <text evidence="3">The sequence shown here is derived from an EMBL/GenBank/DDBJ whole genome shotgun (WGS) entry which is preliminary data.</text>
</comment>
<dbReference type="CDD" id="cd00093">
    <property type="entry name" value="HTH_XRE"/>
    <property type="match status" value="1"/>
</dbReference>
<dbReference type="Gene3D" id="1.10.260.40">
    <property type="entry name" value="lambda repressor-like DNA-binding domains"/>
    <property type="match status" value="1"/>
</dbReference>
<dbReference type="GO" id="GO:0005829">
    <property type="term" value="C:cytosol"/>
    <property type="evidence" value="ECO:0007669"/>
    <property type="project" value="TreeGrafter"/>
</dbReference>
<dbReference type="PANTHER" id="PTHR47396:SF1">
    <property type="entry name" value="ATP-DEPENDENT HELICASE IRC3-RELATED"/>
    <property type="match status" value="1"/>
</dbReference>
<dbReference type="PROSITE" id="PS50943">
    <property type="entry name" value="HTH_CROC1"/>
    <property type="match status" value="1"/>
</dbReference>
<dbReference type="Gene3D" id="3.90.1570.30">
    <property type="match status" value="1"/>
</dbReference>
<dbReference type="PROSITE" id="PS51192">
    <property type="entry name" value="HELICASE_ATP_BIND_1"/>
    <property type="match status" value="1"/>
</dbReference>
<organism evidence="3 4">
    <name type="scientific">Nocardia colli</name>
    <dbReference type="NCBI Taxonomy" id="2545717"/>
    <lineage>
        <taxon>Bacteria</taxon>
        <taxon>Bacillati</taxon>
        <taxon>Actinomycetota</taxon>
        <taxon>Actinomycetes</taxon>
        <taxon>Mycobacteriales</taxon>
        <taxon>Nocardiaceae</taxon>
        <taxon>Nocardia</taxon>
    </lineage>
</organism>
<dbReference type="SUPFAM" id="SSF47413">
    <property type="entry name" value="lambda repressor-like DNA-binding domains"/>
    <property type="match status" value="1"/>
</dbReference>
<dbReference type="SMART" id="SM00487">
    <property type="entry name" value="DEXDc"/>
    <property type="match status" value="1"/>
</dbReference>
<evidence type="ECO:0000313" key="3">
    <source>
        <dbReference type="EMBL" id="KAA8884206.1"/>
    </source>
</evidence>
<dbReference type="Pfam" id="PF04851">
    <property type="entry name" value="ResIII"/>
    <property type="match status" value="1"/>
</dbReference>